<evidence type="ECO:0000256" key="6">
    <source>
        <dbReference type="ARBA" id="ARBA00022619"/>
    </source>
</evidence>
<dbReference type="PIRSF" id="PIRSF006769">
    <property type="entry name" value="RibD"/>
    <property type="match status" value="1"/>
</dbReference>
<evidence type="ECO:0000256" key="15">
    <source>
        <dbReference type="PIRSR" id="PIRSR006769-2"/>
    </source>
</evidence>
<dbReference type="GO" id="GO:0008270">
    <property type="term" value="F:zinc ion binding"/>
    <property type="evidence" value="ECO:0007669"/>
    <property type="project" value="InterPro"/>
</dbReference>
<feature type="binding site" evidence="15">
    <location>
        <position position="204"/>
    </location>
    <ligand>
        <name>substrate</name>
    </ligand>
</feature>
<dbReference type="NCBIfam" id="TIGR00227">
    <property type="entry name" value="ribD_Cterm"/>
    <property type="match status" value="1"/>
</dbReference>
<feature type="binding site" evidence="16">
    <location>
        <position position="85"/>
    </location>
    <ligand>
        <name>Zn(2+)</name>
        <dbReference type="ChEBI" id="CHEBI:29105"/>
        <note>catalytic</note>
    </ligand>
</feature>
<keyword evidence="12" id="KW-0511">Multifunctional enzyme</keyword>
<dbReference type="PANTHER" id="PTHR38011:SF7">
    <property type="entry name" value="2,5-DIAMINO-6-RIBOSYLAMINO-4(3H)-PYRIMIDINONE 5'-PHOSPHATE REDUCTASE"/>
    <property type="match status" value="1"/>
</dbReference>
<dbReference type="InterPro" id="IPR011549">
    <property type="entry name" value="RibD_C"/>
</dbReference>
<dbReference type="HOGENOM" id="CLU_036590_1_2_0"/>
<dbReference type="NCBIfam" id="TIGR00326">
    <property type="entry name" value="eubact_ribD"/>
    <property type="match status" value="1"/>
</dbReference>
<dbReference type="Gene3D" id="3.40.140.10">
    <property type="entry name" value="Cytidine Deaminase, domain 2"/>
    <property type="match status" value="1"/>
</dbReference>
<dbReference type="InterPro" id="IPR004794">
    <property type="entry name" value="Eubact_RibD"/>
</dbReference>
<dbReference type="EC" id="1.1.1.193" evidence="13"/>
<evidence type="ECO:0000256" key="16">
    <source>
        <dbReference type="PIRSR" id="PIRSR006769-3"/>
    </source>
</evidence>
<feature type="binding site" evidence="15">
    <location>
        <begin position="294"/>
        <end position="300"/>
    </location>
    <ligand>
        <name>NADP(+)</name>
        <dbReference type="ChEBI" id="CHEBI:58349"/>
    </ligand>
</feature>
<accession>F8ABE8</accession>
<dbReference type="InterPro" id="IPR002734">
    <property type="entry name" value="RibDG_C"/>
</dbReference>
<evidence type="ECO:0000256" key="11">
    <source>
        <dbReference type="ARBA" id="ARBA00023002"/>
    </source>
</evidence>
<feature type="binding site" evidence="16">
    <location>
        <position position="51"/>
    </location>
    <ligand>
        <name>Zn(2+)</name>
        <dbReference type="ChEBI" id="CHEBI:29105"/>
        <note>catalytic</note>
    </ligand>
</feature>
<dbReference type="PaxDb" id="667014-Thein_0577"/>
<feature type="binding site" evidence="15">
    <location>
        <position position="200"/>
    </location>
    <ligand>
        <name>NADP(+)</name>
        <dbReference type="ChEBI" id="CHEBI:58349"/>
    </ligand>
</feature>
<keyword evidence="6 13" id="KW-0686">Riboflavin biosynthesis</keyword>
<feature type="binding site" evidence="15">
    <location>
        <position position="168"/>
    </location>
    <ligand>
        <name>substrate</name>
    </ligand>
</feature>
<dbReference type="InterPro" id="IPR024072">
    <property type="entry name" value="DHFR-like_dom_sf"/>
</dbReference>
<feature type="binding site" evidence="16">
    <location>
        <position position="76"/>
    </location>
    <ligand>
        <name>Zn(2+)</name>
        <dbReference type="ChEBI" id="CHEBI:29105"/>
        <note>catalytic</note>
    </ligand>
</feature>
<dbReference type="EC" id="3.5.4.26" evidence="13"/>
<keyword evidence="9 13" id="KW-0862">Zinc</keyword>
<dbReference type="RefSeq" id="WP_013907203.1">
    <property type="nucleotide sequence ID" value="NC_015681.1"/>
</dbReference>
<comment type="pathway">
    <text evidence="3 13">Cofactor biosynthesis; riboflavin biosynthesis; 5-amino-6-(D-ribitylamino)uracil from GTP: step 3/4.</text>
</comment>
<dbReference type="PATRIC" id="fig|667014.3.peg.596"/>
<comment type="cofactor">
    <cofactor evidence="13 16">
        <name>Zn(2+)</name>
        <dbReference type="ChEBI" id="CHEBI:29105"/>
    </cofactor>
    <text evidence="13 16">Binds 1 zinc ion.</text>
</comment>
<dbReference type="OrthoDB" id="9800865at2"/>
<evidence type="ECO:0000256" key="12">
    <source>
        <dbReference type="ARBA" id="ARBA00023268"/>
    </source>
</evidence>
<dbReference type="GO" id="GO:0050661">
    <property type="term" value="F:NADP binding"/>
    <property type="evidence" value="ECO:0007669"/>
    <property type="project" value="InterPro"/>
</dbReference>
<evidence type="ECO:0000256" key="9">
    <source>
        <dbReference type="ARBA" id="ARBA00022833"/>
    </source>
</evidence>
<feature type="binding site" evidence="15">
    <location>
        <position position="196"/>
    </location>
    <ligand>
        <name>NADP(+)</name>
        <dbReference type="ChEBI" id="CHEBI:58349"/>
    </ligand>
</feature>
<evidence type="ECO:0000313" key="19">
    <source>
        <dbReference type="Proteomes" id="UP000006793"/>
    </source>
</evidence>
<comment type="similarity">
    <text evidence="4 13">In the N-terminal section; belongs to the cytidine and deoxycytidylate deaminase family.</text>
</comment>
<feature type="binding site" evidence="15">
    <location>
        <position position="292"/>
    </location>
    <ligand>
        <name>substrate</name>
    </ligand>
</feature>
<dbReference type="CDD" id="cd01284">
    <property type="entry name" value="Riboflavin_deaminase-reductase"/>
    <property type="match status" value="1"/>
</dbReference>
<comment type="catalytic activity">
    <reaction evidence="13">
        <text>5-amino-6-(5-phospho-D-ribitylamino)uracil + NADP(+) = 5-amino-6-(5-phospho-D-ribosylamino)uracil + NADPH + H(+)</text>
        <dbReference type="Rhea" id="RHEA:17845"/>
        <dbReference type="ChEBI" id="CHEBI:15378"/>
        <dbReference type="ChEBI" id="CHEBI:57783"/>
        <dbReference type="ChEBI" id="CHEBI:58349"/>
        <dbReference type="ChEBI" id="CHEBI:58421"/>
        <dbReference type="ChEBI" id="CHEBI:58453"/>
        <dbReference type="EC" id="1.1.1.193"/>
    </reaction>
</comment>
<feature type="binding site" evidence="15">
    <location>
        <position position="207"/>
    </location>
    <ligand>
        <name>substrate</name>
    </ligand>
</feature>
<dbReference type="KEGG" id="tid:Thein_0577"/>
<evidence type="ECO:0000256" key="8">
    <source>
        <dbReference type="ARBA" id="ARBA00022801"/>
    </source>
</evidence>
<evidence type="ECO:0000256" key="1">
    <source>
        <dbReference type="ARBA" id="ARBA00002151"/>
    </source>
</evidence>
<dbReference type="GO" id="GO:0008835">
    <property type="term" value="F:diaminohydroxyphosphoribosylaminopyrimidine deaminase activity"/>
    <property type="evidence" value="ECO:0007669"/>
    <property type="project" value="UniProtKB-EC"/>
</dbReference>
<evidence type="ECO:0000256" key="3">
    <source>
        <dbReference type="ARBA" id="ARBA00004910"/>
    </source>
</evidence>
<dbReference type="STRING" id="667014.Thein_0577"/>
<reference evidence="19" key="1">
    <citation type="submission" date="2011-04" db="EMBL/GenBank/DDBJ databases">
        <title>The complete genome of Thermodesulfatator indicus DSM 15286.</title>
        <authorList>
            <person name="Lucas S."/>
            <person name="Copeland A."/>
            <person name="Lapidus A."/>
            <person name="Bruce D."/>
            <person name="Goodwin L."/>
            <person name="Pitluck S."/>
            <person name="Peters L."/>
            <person name="Kyrpides N."/>
            <person name="Mavromatis K."/>
            <person name="Pagani I."/>
            <person name="Ivanova N."/>
            <person name="Saunders L."/>
            <person name="Detter J.C."/>
            <person name="Tapia R."/>
            <person name="Han C."/>
            <person name="Land M."/>
            <person name="Hauser L."/>
            <person name="Markowitz V."/>
            <person name="Cheng J.-F."/>
            <person name="Hugenholtz P."/>
            <person name="Woyke T."/>
            <person name="Wu D."/>
            <person name="Spring S."/>
            <person name="Schroeder M."/>
            <person name="Brambilla E."/>
            <person name="Klenk H.-P."/>
            <person name="Eisen J.A."/>
        </authorList>
    </citation>
    <scope>NUCLEOTIDE SEQUENCE [LARGE SCALE GENOMIC DNA]</scope>
    <source>
        <strain evidence="19">DSM 15286 / JCM 11887 / CIR29812</strain>
    </source>
</reference>
<dbReference type="EMBL" id="CP002683">
    <property type="protein sequence ID" value="AEH44458.1"/>
    <property type="molecule type" value="Genomic_DNA"/>
</dbReference>
<dbReference type="PROSITE" id="PS51747">
    <property type="entry name" value="CYT_DCMP_DEAMINASES_2"/>
    <property type="match status" value="1"/>
</dbReference>
<dbReference type="Proteomes" id="UP000006793">
    <property type="component" value="Chromosome"/>
</dbReference>
<dbReference type="SUPFAM" id="SSF53927">
    <property type="entry name" value="Cytidine deaminase-like"/>
    <property type="match status" value="1"/>
</dbReference>
<evidence type="ECO:0000256" key="13">
    <source>
        <dbReference type="PIRNR" id="PIRNR006769"/>
    </source>
</evidence>
<dbReference type="InParanoid" id="F8ABE8"/>
<dbReference type="InterPro" id="IPR002125">
    <property type="entry name" value="CMP_dCMP_dom"/>
</dbReference>
<comment type="similarity">
    <text evidence="5 13">In the C-terminal section; belongs to the HTP reductase family.</text>
</comment>
<keyword evidence="19" id="KW-1185">Reference proteome</keyword>
<protein>
    <recommendedName>
        <fullName evidence="13">Riboflavin biosynthesis protein RibD</fullName>
    </recommendedName>
    <domain>
        <recommendedName>
            <fullName evidence="13">Diaminohydroxyphosphoribosylaminopyrimidine deaminase</fullName>
            <shortName evidence="13">DRAP deaminase</shortName>
            <ecNumber evidence="13">3.5.4.26</ecNumber>
        </recommendedName>
        <alternativeName>
            <fullName evidence="13">Riboflavin-specific deaminase</fullName>
        </alternativeName>
    </domain>
    <domain>
        <recommendedName>
            <fullName evidence="13">5-amino-6-(5-phosphoribosylamino)uracil reductase</fullName>
            <ecNumber evidence="13">1.1.1.193</ecNumber>
        </recommendedName>
        <alternativeName>
            <fullName evidence="13">HTP reductase</fullName>
        </alternativeName>
    </domain>
</protein>
<evidence type="ECO:0000256" key="7">
    <source>
        <dbReference type="ARBA" id="ARBA00022723"/>
    </source>
</evidence>
<evidence type="ECO:0000313" key="18">
    <source>
        <dbReference type="EMBL" id="AEH44458.1"/>
    </source>
</evidence>
<dbReference type="SUPFAM" id="SSF53597">
    <property type="entry name" value="Dihydrofolate reductase-like"/>
    <property type="match status" value="1"/>
</dbReference>
<dbReference type="eggNOG" id="COG1985">
    <property type="taxonomic scope" value="Bacteria"/>
</dbReference>
<dbReference type="PANTHER" id="PTHR38011">
    <property type="entry name" value="DIHYDROFOLATE REDUCTASE FAMILY PROTEIN (AFU_ORTHOLOGUE AFUA_8G06820)"/>
    <property type="match status" value="1"/>
</dbReference>
<evidence type="ECO:0000259" key="17">
    <source>
        <dbReference type="PROSITE" id="PS51747"/>
    </source>
</evidence>
<comment type="catalytic activity">
    <reaction evidence="13">
        <text>2,5-diamino-6-hydroxy-4-(5-phosphoribosylamino)-pyrimidine + H2O + H(+) = 5-amino-6-(5-phospho-D-ribosylamino)uracil + NH4(+)</text>
        <dbReference type="Rhea" id="RHEA:21868"/>
        <dbReference type="ChEBI" id="CHEBI:15377"/>
        <dbReference type="ChEBI" id="CHEBI:15378"/>
        <dbReference type="ChEBI" id="CHEBI:28938"/>
        <dbReference type="ChEBI" id="CHEBI:58453"/>
        <dbReference type="ChEBI" id="CHEBI:58614"/>
        <dbReference type="EC" id="3.5.4.26"/>
    </reaction>
</comment>
<dbReference type="PROSITE" id="PS00903">
    <property type="entry name" value="CYT_DCMP_DEAMINASES_1"/>
    <property type="match status" value="1"/>
</dbReference>
<keyword evidence="11 13" id="KW-0560">Oxidoreductase</keyword>
<proteinExistence type="inferred from homology"/>
<dbReference type="UniPathway" id="UPA00275">
    <property type="reaction ID" value="UER00402"/>
</dbReference>
<keyword evidence="7 13" id="KW-0479">Metal-binding</keyword>
<reference evidence="18 19" key="2">
    <citation type="journal article" date="2012" name="Stand. Genomic Sci.">
        <title>Complete genome sequence of the thermophilic sulfate-reducing ocean bacterium Thermodesulfatator indicus type strain (CIR29812(T)).</title>
        <authorList>
            <person name="Anderson I."/>
            <person name="Saunders E."/>
            <person name="Lapidus A."/>
            <person name="Nolan M."/>
            <person name="Lucas S."/>
            <person name="Tice H."/>
            <person name="Del Rio T.G."/>
            <person name="Cheng J.F."/>
            <person name="Han C."/>
            <person name="Tapia R."/>
            <person name="Goodwin L.A."/>
            <person name="Pitluck S."/>
            <person name="Liolios K."/>
            <person name="Mavromatis K."/>
            <person name="Pagani I."/>
            <person name="Ivanova N."/>
            <person name="Mikhailova N."/>
            <person name="Pati A."/>
            <person name="Chen A."/>
            <person name="Palaniappan K."/>
            <person name="Land M."/>
            <person name="Hauser L."/>
            <person name="Jeffries C.D."/>
            <person name="Chang Y.J."/>
            <person name="Brambilla E.M."/>
            <person name="Rohde M."/>
            <person name="Spring S."/>
            <person name="Goker M."/>
            <person name="Detter J.C."/>
            <person name="Woyke T."/>
            <person name="Bristow J."/>
            <person name="Eisen J.A."/>
            <person name="Markowitz V."/>
            <person name="Hugenholtz P."/>
            <person name="Kyrpides N.C."/>
            <person name="Klenk H.P."/>
        </authorList>
    </citation>
    <scope>NUCLEOTIDE SEQUENCE [LARGE SCALE GENOMIC DNA]</scope>
    <source>
        <strain evidence="19">DSM 15286 / JCM 11887 / CIR29812</strain>
    </source>
</reference>
<sequence>MNPDIYFMRIALKEGRKGLGRTSPNPPVGAVVVKDGQIVGKGYHRLAGTPHAEVHALREAGEKARGATIYVTLEPCNHYGKTPPCTQAILKAGIKRVVIGARDPNPKAQGGADFLRVNGLEVTTGILAEECAELCRFFLKTVKERRPWIIAKAAMSLDGRIATRTGDSKWITGEKARRFGHRLRHICDAILVGKNTVLKDDPLLTCRLKGGKNPVRIILDSKLSLPLDRQVFLNKEAQTVVACNNEAPRNKEKELKKLGVIVWRLPVENSQVDLKALLKRAFNQDILSILVEGGAEVHGSFFDQGLVDEIAFFYGPVIIGGKSSPCAIGGDGPALLAQASRLSKFSFKRLGDSLLVRGYLTEPISLLSF</sequence>
<feature type="binding site" evidence="15">
    <location>
        <position position="154"/>
    </location>
    <ligand>
        <name>NADP(+)</name>
        <dbReference type="ChEBI" id="CHEBI:58349"/>
    </ligand>
</feature>
<evidence type="ECO:0000256" key="2">
    <source>
        <dbReference type="ARBA" id="ARBA00004882"/>
    </source>
</evidence>
<evidence type="ECO:0000256" key="14">
    <source>
        <dbReference type="PIRSR" id="PIRSR006769-1"/>
    </source>
</evidence>
<organism evidence="18 19">
    <name type="scientific">Thermodesulfatator indicus (strain DSM 15286 / JCM 11887 / CIR29812)</name>
    <dbReference type="NCBI Taxonomy" id="667014"/>
    <lineage>
        <taxon>Bacteria</taxon>
        <taxon>Pseudomonadati</taxon>
        <taxon>Thermodesulfobacteriota</taxon>
        <taxon>Thermodesulfobacteria</taxon>
        <taxon>Thermodesulfobacteriales</taxon>
        <taxon>Thermodesulfatatoraceae</taxon>
        <taxon>Thermodesulfatator</taxon>
    </lineage>
</organism>
<evidence type="ECO:0000256" key="4">
    <source>
        <dbReference type="ARBA" id="ARBA00005259"/>
    </source>
</evidence>
<evidence type="ECO:0000256" key="5">
    <source>
        <dbReference type="ARBA" id="ARBA00007417"/>
    </source>
</evidence>
<dbReference type="FunFam" id="3.40.140.10:FF:000025">
    <property type="entry name" value="Riboflavin biosynthesis protein RibD"/>
    <property type="match status" value="1"/>
</dbReference>
<feature type="domain" description="CMP/dCMP-type deaminase" evidence="17">
    <location>
        <begin position="2"/>
        <end position="123"/>
    </location>
</feature>
<dbReference type="GO" id="GO:0008703">
    <property type="term" value="F:5-amino-6-(5-phosphoribosylamino)uracil reductase activity"/>
    <property type="evidence" value="ECO:0007669"/>
    <property type="project" value="UniProtKB-EC"/>
</dbReference>
<feature type="binding site" evidence="15">
    <location>
        <position position="170"/>
    </location>
    <ligand>
        <name>NADP(+)</name>
        <dbReference type="ChEBI" id="CHEBI:58349"/>
    </ligand>
</feature>
<feature type="active site" description="Proton donor" evidence="14">
    <location>
        <position position="53"/>
    </location>
</feature>
<keyword evidence="10 13" id="KW-0521">NADP</keyword>
<name>F8ABE8_THEID</name>
<dbReference type="eggNOG" id="COG0117">
    <property type="taxonomic scope" value="Bacteria"/>
</dbReference>
<feature type="binding site" evidence="15">
    <location>
        <position position="184"/>
    </location>
    <ligand>
        <name>substrate</name>
    </ligand>
</feature>
<keyword evidence="8 13" id="KW-0378">Hydrolase</keyword>
<comment type="pathway">
    <text evidence="2 13">Cofactor biosynthesis; riboflavin biosynthesis; 5-amino-6-(D-ribitylamino)uracil from GTP: step 2/4.</text>
</comment>
<dbReference type="Pfam" id="PF01872">
    <property type="entry name" value="RibD_C"/>
    <property type="match status" value="1"/>
</dbReference>
<dbReference type="InterPro" id="IPR016193">
    <property type="entry name" value="Cytidine_deaminase-like"/>
</dbReference>
<gene>
    <name evidence="18" type="ordered locus">Thein_0577</name>
</gene>
<evidence type="ECO:0000256" key="10">
    <source>
        <dbReference type="ARBA" id="ARBA00022857"/>
    </source>
</evidence>
<dbReference type="GO" id="GO:0009231">
    <property type="term" value="P:riboflavin biosynthetic process"/>
    <property type="evidence" value="ECO:0007669"/>
    <property type="project" value="UniProtKB-UniPathway"/>
</dbReference>
<dbReference type="InterPro" id="IPR016192">
    <property type="entry name" value="APOBEC/CMP_deaminase_Zn-bd"/>
</dbReference>
<dbReference type="Pfam" id="PF00383">
    <property type="entry name" value="dCMP_cyt_deam_1"/>
    <property type="match status" value="1"/>
</dbReference>
<dbReference type="FunCoup" id="F8ABE8">
    <property type="interactions" value="430"/>
</dbReference>
<dbReference type="Gene3D" id="3.40.430.10">
    <property type="entry name" value="Dihydrofolate Reductase, subunit A"/>
    <property type="match status" value="1"/>
</dbReference>
<dbReference type="InterPro" id="IPR050765">
    <property type="entry name" value="Riboflavin_Biosynth_HTPR"/>
</dbReference>
<comment type="function">
    <text evidence="1 13">Converts 2,5-diamino-6-(ribosylamino)-4(3h)-pyrimidinone 5'-phosphate into 5-amino-6-(ribosylamino)-2,4(1h,3h)-pyrimidinedione 5'-phosphate.</text>
</comment>
<feature type="binding site" evidence="15">
    <location>
        <position position="221"/>
    </location>
    <ligand>
        <name>NADP(+)</name>
        <dbReference type="ChEBI" id="CHEBI:58349"/>
    </ligand>
</feature>
<dbReference type="AlphaFoldDB" id="F8ABE8"/>